<reference evidence="1 2" key="1">
    <citation type="submission" date="2018-04" db="EMBL/GenBank/DDBJ databases">
        <title>Genomic Encyclopedia of Archaeal and Bacterial Type Strains, Phase II (KMG-II): from individual species to whole genera.</title>
        <authorList>
            <person name="Goeker M."/>
        </authorList>
    </citation>
    <scope>NUCLEOTIDE SEQUENCE [LARGE SCALE GENOMIC DNA]</scope>
    <source>
        <strain evidence="1 2">DSM 23082</strain>
    </source>
</reference>
<sequence>MPRNPRIKVYFNSTLHHFSQLIAGLEYLSQIKEIDLEYFLDLGCYPFDIFRIEYNGLRVFVDMADNSRIYESLYNESDFYIKRMLLKSDYQERRKLIPYGFYYPVYYHNSYLKWLFLKNKKFARYSVKYWKLMSEILNIKDSIAVNEISELESKPSDSRTIIFRARLWNPENNNEEWKKRERMVLNSERIEVNRILKTEFNSDFIGGILKDKFSEENCPDLILPQIEYHRKSYIKALKKSSIGIVNQGLEDSIGAKLGEYLANGLAVITSPIHKFQLHGDFRENQNYLSYSSVEQCIEIVKHLHKDDNFRKNIQNNNFKYYHQYLQPGKKMKHIFALIENSINC</sequence>
<dbReference type="Proteomes" id="UP000244174">
    <property type="component" value="Unassembled WGS sequence"/>
</dbReference>
<protein>
    <recommendedName>
        <fullName evidence="3">Glycosyltransferase involved in cell wall biosynthesis</fullName>
    </recommendedName>
</protein>
<evidence type="ECO:0000313" key="1">
    <source>
        <dbReference type="EMBL" id="PTX44062.1"/>
    </source>
</evidence>
<keyword evidence="2" id="KW-1185">Reference proteome</keyword>
<accession>A0A2T6AJR4</accession>
<comment type="caution">
    <text evidence="1">The sequence shown here is derived from an EMBL/GenBank/DDBJ whole genome shotgun (WGS) entry which is preliminary data.</text>
</comment>
<evidence type="ECO:0000313" key="2">
    <source>
        <dbReference type="Proteomes" id="UP000244174"/>
    </source>
</evidence>
<name>A0A2T6AJR4_9FLAO</name>
<evidence type="ECO:0008006" key="3">
    <source>
        <dbReference type="Google" id="ProtNLM"/>
    </source>
</evidence>
<organism evidence="1 2">
    <name type="scientific">Christiangramia gaetbulicola</name>
    <dbReference type="NCBI Taxonomy" id="703340"/>
    <lineage>
        <taxon>Bacteria</taxon>
        <taxon>Pseudomonadati</taxon>
        <taxon>Bacteroidota</taxon>
        <taxon>Flavobacteriia</taxon>
        <taxon>Flavobacteriales</taxon>
        <taxon>Flavobacteriaceae</taxon>
        <taxon>Christiangramia</taxon>
    </lineage>
</organism>
<dbReference type="OrthoDB" id="6336595at2"/>
<dbReference type="RefSeq" id="WP_108170043.1">
    <property type="nucleotide sequence ID" value="NZ_QBKQ01000001.1"/>
</dbReference>
<dbReference type="AlphaFoldDB" id="A0A2T6AJR4"/>
<proteinExistence type="predicted"/>
<gene>
    <name evidence="1" type="ORF">C8P64_0032</name>
</gene>
<dbReference type="EMBL" id="QBKQ01000001">
    <property type="protein sequence ID" value="PTX44062.1"/>
    <property type="molecule type" value="Genomic_DNA"/>
</dbReference>